<dbReference type="InterPro" id="IPR036291">
    <property type="entry name" value="NAD(P)-bd_dom_sf"/>
</dbReference>
<name>A0A1M6WMC1_9BRAD</name>
<dbReference type="PANTHER" id="PTHR43391">
    <property type="entry name" value="RETINOL DEHYDROGENASE-RELATED"/>
    <property type="match status" value="1"/>
</dbReference>
<evidence type="ECO:0000313" key="5">
    <source>
        <dbReference type="EMBL" id="SEC85457.1"/>
    </source>
</evidence>
<dbReference type="PRINTS" id="PR00080">
    <property type="entry name" value="SDRFAMILY"/>
</dbReference>
<dbReference type="PROSITE" id="PS00061">
    <property type="entry name" value="ADH_SHORT"/>
    <property type="match status" value="1"/>
</dbReference>
<dbReference type="PRINTS" id="PR00081">
    <property type="entry name" value="GDHRDH"/>
</dbReference>
<reference evidence="5 6" key="1">
    <citation type="submission" date="2016-10" db="EMBL/GenBank/DDBJ databases">
        <authorList>
            <person name="de Groot N.N."/>
        </authorList>
    </citation>
    <scope>NUCLEOTIDE SEQUENCE [LARGE SCALE GENOMIC DNA]</scope>
    <source>
        <strain evidence="5 6">GAS522</strain>
    </source>
</reference>
<dbReference type="GO" id="GO:0016491">
    <property type="term" value="F:oxidoreductase activity"/>
    <property type="evidence" value="ECO:0007669"/>
    <property type="project" value="UniProtKB-KW"/>
</dbReference>
<feature type="domain" description="Ketoreductase" evidence="4">
    <location>
        <begin position="7"/>
        <end position="194"/>
    </location>
</feature>
<evidence type="ECO:0000259" key="4">
    <source>
        <dbReference type="SMART" id="SM00822"/>
    </source>
</evidence>
<evidence type="ECO:0000256" key="1">
    <source>
        <dbReference type="ARBA" id="ARBA00006484"/>
    </source>
</evidence>
<evidence type="ECO:0000256" key="3">
    <source>
        <dbReference type="RuleBase" id="RU000363"/>
    </source>
</evidence>
<dbReference type="Proteomes" id="UP000183208">
    <property type="component" value="Unassembled WGS sequence"/>
</dbReference>
<dbReference type="AlphaFoldDB" id="A0A1M6WMC1"/>
<dbReference type="Pfam" id="PF00106">
    <property type="entry name" value="adh_short"/>
    <property type="match status" value="1"/>
</dbReference>
<dbReference type="SUPFAM" id="SSF51735">
    <property type="entry name" value="NAD(P)-binding Rossmann-fold domains"/>
    <property type="match status" value="1"/>
</dbReference>
<dbReference type="EMBL" id="FNTI01000001">
    <property type="protein sequence ID" value="SEC85457.1"/>
    <property type="molecule type" value="Genomic_DNA"/>
</dbReference>
<comment type="similarity">
    <text evidence="1 3">Belongs to the short-chain dehydrogenases/reductases (SDR) family.</text>
</comment>
<evidence type="ECO:0000313" key="6">
    <source>
        <dbReference type="Proteomes" id="UP000183208"/>
    </source>
</evidence>
<dbReference type="RefSeq" id="WP_074819224.1">
    <property type="nucleotide sequence ID" value="NZ_FNTI01000001.1"/>
</dbReference>
<sequence length="281" mass="29756">MTAISGSAAAVTGAASGIGRALALELAARGCDLALADRDEAGLQQLAAEIGRNPDCKVSVHRVDVGEPGQIRDFAQAATAAHPSLNILINNAGVALLGTFAEVEQAQMEWLININFWGVVHGTRAFLPHLSSQRAAHIVNLSSIFGIIAPPGQTAYCAAKFAVRGFSESLRHELAMANSSVKLSVVHPGGVSTNIARNSRTGAGVTDNARRAQSIDRFDAMAKTTPAAAALRIIEGIEKNQPRILIGNDAWFMDLLQRFRPATYWAVLAKRLEKMAAQAGK</sequence>
<organism evidence="5 6">
    <name type="scientific">Bradyrhizobium lablabi</name>
    <dbReference type="NCBI Taxonomy" id="722472"/>
    <lineage>
        <taxon>Bacteria</taxon>
        <taxon>Pseudomonadati</taxon>
        <taxon>Pseudomonadota</taxon>
        <taxon>Alphaproteobacteria</taxon>
        <taxon>Hyphomicrobiales</taxon>
        <taxon>Nitrobacteraceae</taxon>
        <taxon>Bradyrhizobium</taxon>
    </lineage>
</organism>
<dbReference type="PANTHER" id="PTHR43391:SF82">
    <property type="entry name" value="OXIDOREDUCTASE SADH-RELATED"/>
    <property type="match status" value="1"/>
</dbReference>
<gene>
    <name evidence="5" type="ORF">SAMN05444171_2424</name>
</gene>
<evidence type="ECO:0000256" key="2">
    <source>
        <dbReference type="ARBA" id="ARBA00023002"/>
    </source>
</evidence>
<dbReference type="InterPro" id="IPR020904">
    <property type="entry name" value="Sc_DH/Rdtase_CS"/>
</dbReference>
<protein>
    <submittedName>
        <fullName evidence="5">Short-chain dehydrogenase</fullName>
    </submittedName>
</protein>
<accession>A0A1M6WMC1</accession>
<dbReference type="OrthoDB" id="9793825at2"/>
<keyword evidence="2" id="KW-0560">Oxidoreductase</keyword>
<dbReference type="SMART" id="SM00822">
    <property type="entry name" value="PKS_KR"/>
    <property type="match status" value="1"/>
</dbReference>
<dbReference type="InterPro" id="IPR057326">
    <property type="entry name" value="KR_dom"/>
</dbReference>
<proteinExistence type="inferred from homology"/>
<dbReference type="InterPro" id="IPR002347">
    <property type="entry name" value="SDR_fam"/>
</dbReference>
<dbReference type="Gene3D" id="3.40.50.720">
    <property type="entry name" value="NAD(P)-binding Rossmann-like Domain"/>
    <property type="match status" value="1"/>
</dbReference>